<protein>
    <submittedName>
        <fullName evidence="2">Fructosamine kinase family protein</fullName>
    </submittedName>
</protein>
<comment type="similarity">
    <text evidence="1">Belongs to the fructosamine kinase family.</text>
</comment>
<dbReference type="PANTHER" id="PTHR12149">
    <property type="entry name" value="FRUCTOSAMINE 3 KINASE-RELATED PROTEIN"/>
    <property type="match status" value="1"/>
</dbReference>
<dbReference type="SUPFAM" id="SSF56112">
    <property type="entry name" value="Protein kinase-like (PK-like)"/>
    <property type="match status" value="1"/>
</dbReference>
<evidence type="ECO:0000313" key="2">
    <source>
        <dbReference type="EMBL" id="MBA4600946.1"/>
    </source>
</evidence>
<reference evidence="2 3" key="1">
    <citation type="submission" date="2020-07" db="EMBL/GenBank/DDBJ databases">
        <title>Thermoactinomyces phylogeny.</title>
        <authorList>
            <person name="Dunlap C."/>
        </authorList>
    </citation>
    <scope>NUCLEOTIDE SEQUENCE [LARGE SCALE GENOMIC DNA]</scope>
    <source>
        <strain evidence="2 3">AMNI-1</strain>
    </source>
</reference>
<dbReference type="InterPro" id="IPR011009">
    <property type="entry name" value="Kinase-like_dom_sf"/>
</dbReference>
<dbReference type="GO" id="GO:0016301">
    <property type="term" value="F:kinase activity"/>
    <property type="evidence" value="ECO:0007669"/>
    <property type="project" value="UniProtKB-UniRule"/>
</dbReference>
<keyword evidence="1" id="KW-0808">Transferase</keyword>
<keyword evidence="1 2" id="KW-0418">Kinase</keyword>
<dbReference type="PANTHER" id="PTHR12149:SF8">
    <property type="entry name" value="PROTEIN-RIBULOSAMINE 3-KINASE"/>
    <property type="match status" value="1"/>
</dbReference>
<keyword evidence="3" id="KW-1185">Reference proteome</keyword>
<dbReference type="RefSeq" id="WP_181736910.1">
    <property type="nucleotide sequence ID" value="NZ_JACEOL010000002.1"/>
</dbReference>
<dbReference type="InterPro" id="IPR016477">
    <property type="entry name" value="Fructo-/Ketosamine-3-kinase"/>
</dbReference>
<organism evidence="2 3">
    <name type="scientific">Thermoactinomyces mirandus</name>
    <dbReference type="NCBI Taxonomy" id="2756294"/>
    <lineage>
        <taxon>Bacteria</taxon>
        <taxon>Bacillati</taxon>
        <taxon>Bacillota</taxon>
        <taxon>Bacilli</taxon>
        <taxon>Bacillales</taxon>
        <taxon>Thermoactinomycetaceae</taxon>
        <taxon>Thermoactinomyces</taxon>
    </lineage>
</organism>
<comment type="caution">
    <text evidence="2">The sequence shown here is derived from an EMBL/GenBank/DDBJ whole genome shotgun (WGS) entry which is preliminary data.</text>
</comment>
<proteinExistence type="inferred from homology"/>
<dbReference type="EMBL" id="JACEOL010000002">
    <property type="protein sequence ID" value="MBA4600946.1"/>
    <property type="molecule type" value="Genomic_DNA"/>
</dbReference>
<sequence>MDKLMLKALRQIQDQSGLLEVRPVSGGDINRACQVKTGKRQYFVKMNQPVSQTFFQKEINGLTAIAQTHTLPVPQIYGTYYDPETKSALLMLEWVQGNKTANTNPQLGRGLARLHQVKGQAFGFKEDNFIGSLPQHNPWTSDWITFYHDQRLKVQYELGIKRQTILGKRRKKLEKLIDRLDQWLPLNAEPSLIHGDLWGGNWIAGKGGRPYLIDPAVNYAHYELEIAFTELFGGFSPSFYDCYQEVQPLDKNYHERKPLYQLYYLLVHLNLFGESYGSSVDRVLNTYV</sequence>
<dbReference type="Gene3D" id="3.90.1200.10">
    <property type="match status" value="1"/>
</dbReference>
<dbReference type="Pfam" id="PF03881">
    <property type="entry name" value="Fructosamin_kin"/>
    <property type="match status" value="1"/>
</dbReference>
<dbReference type="AlphaFoldDB" id="A0A7W1XPQ6"/>
<dbReference type="Gene3D" id="3.30.200.20">
    <property type="entry name" value="Phosphorylase Kinase, domain 1"/>
    <property type="match status" value="1"/>
</dbReference>
<accession>A0A7W1XPQ6</accession>
<name>A0A7W1XPQ6_9BACL</name>
<evidence type="ECO:0000313" key="3">
    <source>
        <dbReference type="Proteomes" id="UP000538292"/>
    </source>
</evidence>
<gene>
    <name evidence="2" type="ORF">H2C83_01110</name>
</gene>
<evidence type="ECO:0000256" key="1">
    <source>
        <dbReference type="PIRNR" id="PIRNR006221"/>
    </source>
</evidence>
<dbReference type="PIRSF" id="PIRSF006221">
    <property type="entry name" value="Ketosamine-3-kinase"/>
    <property type="match status" value="1"/>
</dbReference>
<dbReference type="Proteomes" id="UP000538292">
    <property type="component" value="Unassembled WGS sequence"/>
</dbReference>